<evidence type="ECO:0000256" key="1">
    <source>
        <dbReference type="SAM" id="MobiDB-lite"/>
    </source>
</evidence>
<keyword evidence="2" id="KW-0812">Transmembrane</keyword>
<keyword evidence="2" id="KW-1133">Transmembrane helix</keyword>
<protein>
    <recommendedName>
        <fullName evidence="5">DUF4179 domain-containing protein</fullName>
    </recommendedName>
</protein>
<gene>
    <name evidence="3" type="ORF">WMO75_03010</name>
</gene>
<organism evidence="3 4">
    <name type="scientific">Blautia intestinihominis</name>
    <dbReference type="NCBI Taxonomy" id="3133152"/>
    <lineage>
        <taxon>Bacteria</taxon>
        <taxon>Bacillati</taxon>
        <taxon>Bacillota</taxon>
        <taxon>Clostridia</taxon>
        <taxon>Lachnospirales</taxon>
        <taxon>Lachnospiraceae</taxon>
        <taxon>Blautia</taxon>
    </lineage>
</organism>
<sequence length="335" mass="38079">MKKKTEKKIKKLENKAEKKNKRHFFKKKKSKTDQIIRIEELEALMEQEGGDVDPEKIVSMYRPHRKRRQIGAALLRLDKLSLALLAMLVTVGVLFAAAFMQEKMGNFTINLDRLEMYRRGISIADNGDFKGATARLTAAMVKDATNISIEDLPDDLDDHEGAHNGKNYMAYTYFVRNAGKIDLSYKARITLDSCSKGAENAVRIAVWRNGDKMIYAEPAKDGKPEKDCTNFLSDDVVCEYNEDSFLVGNVDKYTIVIWMEGDDPECVDSIIGGSVEMSMHIDTDFDDDTSLLWKFVTDIKDTLNKNKPINAAGNEAPNDSYYTDKEVTWKTRRNQ</sequence>
<reference evidence="3 4" key="1">
    <citation type="submission" date="2024-03" db="EMBL/GenBank/DDBJ databases">
        <title>Human intestinal bacterial collection.</title>
        <authorList>
            <person name="Pauvert C."/>
            <person name="Hitch T.C.A."/>
            <person name="Clavel T."/>
        </authorList>
    </citation>
    <scope>NUCLEOTIDE SEQUENCE [LARGE SCALE GENOMIC DNA]</scope>
    <source>
        <strain evidence="3 4">CLA-AA-H95</strain>
    </source>
</reference>
<evidence type="ECO:0008006" key="5">
    <source>
        <dbReference type="Google" id="ProtNLM"/>
    </source>
</evidence>
<keyword evidence="2" id="KW-0472">Membrane</keyword>
<proteinExistence type="predicted"/>
<comment type="caution">
    <text evidence="3">The sequence shown here is derived from an EMBL/GenBank/DDBJ whole genome shotgun (WGS) entry which is preliminary data.</text>
</comment>
<feature type="transmembrane region" description="Helical" evidence="2">
    <location>
        <begin position="80"/>
        <end position="100"/>
    </location>
</feature>
<evidence type="ECO:0000313" key="3">
    <source>
        <dbReference type="EMBL" id="MEQ2357322.1"/>
    </source>
</evidence>
<evidence type="ECO:0000313" key="4">
    <source>
        <dbReference type="Proteomes" id="UP001446032"/>
    </source>
</evidence>
<dbReference type="Proteomes" id="UP001446032">
    <property type="component" value="Unassembled WGS sequence"/>
</dbReference>
<feature type="region of interest" description="Disordered" evidence="1">
    <location>
        <begin position="1"/>
        <end position="24"/>
    </location>
</feature>
<dbReference type="EMBL" id="JBBMEI010000005">
    <property type="protein sequence ID" value="MEQ2357322.1"/>
    <property type="molecule type" value="Genomic_DNA"/>
</dbReference>
<feature type="compositionally biased region" description="Basic residues" evidence="1">
    <location>
        <begin position="1"/>
        <end position="10"/>
    </location>
</feature>
<keyword evidence="4" id="KW-1185">Reference proteome</keyword>
<name>A0ABV1AHI4_9FIRM</name>
<accession>A0ABV1AHI4</accession>
<dbReference type="RefSeq" id="WP_349077586.1">
    <property type="nucleotide sequence ID" value="NZ_JBBMEI010000005.1"/>
</dbReference>
<evidence type="ECO:0000256" key="2">
    <source>
        <dbReference type="SAM" id="Phobius"/>
    </source>
</evidence>